<feature type="compositionally biased region" description="Acidic residues" evidence="3">
    <location>
        <begin position="179"/>
        <end position="218"/>
    </location>
</feature>
<reference evidence="4 5" key="1">
    <citation type="submission" date="2017-04" db="EMBL/GenBank/DDBJ databases">
        <title>Draft genome sequence of Tuber borchii Vittad., a whitish edible truffle.</title>
        <authorList>
            <consortium name="DOE Joint Genome Institute"/>
            <person name="Murat C."/>
            <person name="Kuo A."/>
            <person name="Barry K.W."/>
            <person name="Clum A."/>
            <person name="Dockter R.B."/>
            <person name="Fauchery L."/>
            <person name="Iotti M."/>
            <person name="Kohler A."/>
            <person name="Labutti K."/>
            <person name="Lindquist E.A."/>
            <person name="Lipzen A."/>
            <person name="Ohm R.A."/>
            <person name="Wang M."/>
            <person name="Grigoriev I.V."/>
            <person name="Zambonelli A."/>
            <person name="Martin F.M."/>
        </authorList>
    </citation>
    <scope>NUCLEOTIDE SEQUENCE [LARGE SCALE GENOMIC DNA]</scope>
    <source>
        <strain evidence="4 5">Tbo3840</strain>
    </source>
</reference>
<dbReference type="AlphaFoldDB" id="A0A2T6ZW37"/>
<dbReference type="Proteomes" id="UP000244722">
    <property type="component" value="Unassembled WGS sequence"/>
</dbReference>
<proteinExistence type="inferred from homology"/>
<comment type="similarity">
    <text evidence="1">Belongs to the actin family.</text>
</comment>
<dbReference type="EMBL" id="NESQ01000084">
    <property type="protein sequence ID" value="PUU79699.1"/>
    <property type="molecule type" value="Genomic_DNA"/>
</dbReference>
<dbReference type="Pfam" id="PF00022">
    <property type="entry name" value="Actin"/>
    <property type="match status" value="1"/>
</dbReference>
<feature type="compositionally biased region" description="Acidic residues" evidence="3">
    <location>
        <begin position="74"/>
        <end position="101"/>
    </location>
</feature>
<evidence type="ECO:0000256" key="1">
    <source>
        <dbReference type="RuleBase" id="RU000487"/>
    </source>
</evidence>
<dbReference type="SMART" id="SM00268">
    <property type="entry name" value="ACTIN"/>
    <property type="match status" value="1"/>
</dbReference>
<dbReference type="Gene3D" id="3.30.420.40">
    <property type="match status" value="3"/>
</dbReference>
<feature type="coiled-coil region" evidence="2">
    <location>
        <begin position="653"/>
        <end position="680"/>
    </location>
</feature>
<feature type="compositionally biased region" description="Basic and acidic residues" evidence="3">
    <location>
        <begin position="134"/>
        <end position="171"/>
    </location>
</feature>
<feature type="compositionally biased region" description="Polar residues" evidence="3">
    <location>
        <begin position="775"/>
        <end position="798"/>
    </location>
</feature>
<keyword evidence="5" id="KW-1185">Reference proteome</keyword>
<feature type="compositionally biased region" description="Basic and acidic residues" evidence="3">
    <location>
        <begin position="108"/>
        <end position="118"/>
    </location>
</feature>
<dbReference type="SUPFAM" id="SSF53067">
    <property type="entry name" value="Actin-like ATPase domain"/>
    <property type="match status" value="2"/>
</dbReference>
<organism evidence="4 5">
    <name type="scientific">Tuber borchii</name>
    <name type="common">White truffle</name>
    <dbReference type="NCBI Taxonomy" id="42251"/>
    <lineage>
        <taxon>Eukaryota</taxon>
        <taxon>Fungi</taxon>
        <taxon>Dikarya</taxon>
        <taxon>Ascomycota</taxon>
        <taxon>Pezizomycotina</taxon>
        <taxon>Pezizomycetes</taxon>
        <taxon>Pezizales</taxon>
        <taxon>Tuberaceae</taxon>
        <taxon>Tuber</taxon>
    </lineage>
</organism>
<evidence type="ECO:0000313" key="5">
    <source>
        <dbReference type="Proteomes" id="UP000244722"/>
    </source>
</evidence>
<feature type="region of interest" description="Disordered" evidence="3">
    <location>
        <begin position="814"/>
        <end position="833"/>
    </location>
</feature>
<sequence length="892" mass="96391">MPSFRDDHILVISPGSQVTLAQLGLPESFTPAKLRLASRMFPALEPGTWTWTKVREAREGEKDRLLATVMARQDDDDEEEDDEEEDDEEEEDEEEAEEGDEATAVGTKPEDDSTEKSKTSVPSVAGAINAATEDTAKFDISEKREAKAGEEMATTMKDEAKPSASELKAEDSEMMDVAGEQEEEAEEEEEEEDDDDDEEDDEEDEDMGDVYVEDEDDEEGAVWCMKEGKVVDWGCFFALLQHVHETINPTFHTPILMLCPPAFTPSDKERITQFVFEKLKAPGFVLMDMALATLWAYGLQNSTIIDVGFEKTDITPILDFTIQERARETVPGWGGESMTKHLMKLLPDLKYEEVEQLKRSPICEILHSGHSLPNASSVNTAIAAGNDKMKRAAEMDGSDLIDEEEGTMNVAAIVASGKTHEFLAKREKEKRGEAERKLPNRERETNSFWVVEKKKPGDEPTSSSAMILDEPQSAVSVSAPKLPEVVVGAEAPPAIPVATVASEVSSTTTAPIPEIASIDATPAAPAAPTNPTESAPPVPPVVTTEEIAATFAVAPVPPVTTEAVAIESTIVEKPKPEDPTSEPAKLAGAPETAVVTEVVATTEPPTTNTAETTTVTTTVTTTLQTAGTAAAVAQETEAAPLPAPAPAPAPAPIAMDEEALRKQKEKERRKEEKRAAAEGLPKIGEDEIRREIQVGVERFMAAECGILQELTDRIWRVISKVEDVSRRAELWESLILVGNGSKIRGFKEALLQTIQSKYIIPPSSATIFSSELPSNMSTPAATGTSTPVPQAGPSSHTGANPLLVAATTSNLSLPAMGHHGHHSSHGQTPTNIKFPRPPEYFPEWKDAGFEEAAFLGAQVAAKVLFIVDQGASCGFMTRVEYNEGGPAAIHNV</sequence>
<dbReference type="InterPro" id="IPR043129">
    <property type="entry name" value="ATPase_NBD"/>
</dbReference>
<feature type="region of interest" description="Disordered" evidence="3">
    <location>
        <begin position="58"/>
        <end position="218"/>
    </location>
</feature>
<evidence type="ECO:0000313" key="4">
    <source>
        <dbReference type="EMBL" id="PUU79699.1"/>
    </source>
</evidence>
<evidence type="ECO:0008006" key="6">
    <source>
        <dbReference type="Google" id="ProtNLM"/>
    </source>
</evidence>
<keyword evidence="2" id="KW-0175">Coiled coil</keyword>
<dbReference type="Gene3D" id="3.90.640.60">
    <property type="match status" value="1"/>
</dbReference>
<dbReference type="PANTHER" id="PTHR11937">
    <property type="entry name" value="ACTIN"/>
    <property type="match status" value="1"/>
</dbReference>
<dbReference type="STRING" id="42251.A0A2T6ZW37"/>
<evidence type="ECO:0000256" key="2">
    <source>
        <dbReference type="SAM" id="Coils"/>
    </source>
</evidence>
<gene>
    <name evidence="4" type="ORF">B9Z19DRAFT_1046287</name>
</gene>
<comment type="caution">
    <text evidence="4">The sequence shown here is derived from an EMBL/GenBank/DDBJ whole genome shotgun (WGS) entry which is preliminary data.</text>
</comment>
<protein>
    <recommendedName>
        <fullName evidence="6">Actin-domain-containing protein</fullName>
    </recommendedName>
</protein>
<dbReference type="InterPro" id="IPR004000">
    <property type="entry name" value="Actin"/>
</dbReference>
<name>A0A2T6ZW37_TUBBO</name>
<accession>A0A2T6ZW37</accession>
<feature type="region of interest" description="Disordered" evidence="3">
    <location>
        <begin position="775"/>
        <end position="800"/>
    </location>
</feature>
<evidence type="ECO:0000256" key="3">
    <source>
        <dbReference type="SAM" id="MobiDB-lite"/>
    </source>
</evidence>
<dbReference type="OrthoDB" id="74201at2759"/>